<dbReference type="EMBL" id="CADCWN010000198">
    <property type="protein sequence ID" value="CAA9576251.1"/>
    <property type="molecule type" value="Genomic_DNA"/>
</dbReference>
<name>A0A6J4VE89_9BACT</name>
<reference evidence="4" key="1">
    <citation type="submission" date="2020-02" db="EMBL/GenBank/DDBJ databases">
        <authorList>
            <person name="Meier V. D."/>
        </authorList>
    </citation>
    <scope>NUCLEOTIDE SEQUENCE</scope>
    <source>
        <strain evidence="4">AVDCRST_MAG18</strain>
    </source>
</reference>
<keyword evidence="1" id="KW-0812">Transmembrane</keyword>
<keyword evidence="1" id="KW-0472">Membrane</keyword>
<organism evidence="4">
    <name type="scientific">uncultured Thermomicrobiales bacterium</name>
    <dbReference type="NCBI Taxonomy" id="1645740"/>
    <lineage>
        <taxon>Bacteria</taxon>
        <taxon>Pseudomonadati</taxon>
        <taxon>Thermomicrobiota</taxon>
        <taxon>Thermomicrobia</taxon>
        <taxon>Thermomicrobiales</taxon>
        <taxon>environmental samples</taxon>
    </lineage>
</organism>
<dbReference type="PANTHER" id="PTHR37957">
    <property type="entry name" value="BLR7070 PROTEIN"/>
    <property type="match status" value="1"/>
</dbReference>
<keyword evidence="1" id="KW-1133">Transmembrane helix</keyword>
<feature type="signal peptide" evidence="2">
    <location>
        <begin position="1"/>
        <end position="26"/>
    </location>
</feature>
<feature type="transmembrane region" description="Helical" evidence="1">
    <location>
        <begin position="424"/>
        <end position="443"/>
    </location>
</feature>
<dbReference type="AlphaFoldDB" id="A0A6J4VE89"/>
<keyword evidence="4" id="KW-0378">Hydrolase</keyword>
<accession>A0A6J4VE89</accession>
<evidence type="ECO:0000313" key="4">
    <source>
        <dbReference type="EMBL" id="CAA9576251.1"/>
    </source>
</evidence>
<sequence length="451" mass="48468">MALRRVLAIGGFLVLMLALATGVVPAAPLATLEGRAVLPADTFAAGPPAGGQIDPTQQTNGRKPPFQGQPVQGFSAVLDAGGGAYWAMPDNGFGAKANSGDFLLRVYKIRPDFKTASGGSGAVAVESFIGLRDPDKRIPFKLTNDTAAERLLTGADFDIESVRFDDRGDLWFGDEFGPWLLHTDATGKVLEAPIPLLGVKAAENATITQGETANLPGSGGFEGMAASSDGRTLYPMLEKALKEDADQRRRFIYTFDVASKRYIGQPRQYRVEEPAHAIGDLTQLDDNRWLVIERDNNQGAAAKFKQIFLLDVRRVGADGFLEKRQIIDLLAIGDPNRLSLPARAGDLGLGETFSFPFQTIEDVLPLGGGRLLILNDNNYPFSAGRNPGLLDDNEMIIVRVSGLDEGGQMPGLPNTGVGGRERRWAAGLLAAALLALLLATWMGTRRRPIED</sequence>
<dbReference type="InterPro" id="IPR027372">
    <property type="entry name" value="Phytase-like_dom"/>
</dbReference>
<dbReference type="GO" id="GO:0008889">
    <property type="term" value="F:glycerophosphodiester phosphodiesterase activity"/>
    <property type="evidence" value="ECO:0007669"/>
    <property type="project" value="UniProtKB-EC"/>
</dbReference>
<dbReference type="PANTHER" id="PTHR37957:SF1">
    <property type="entry name" value="PHYTASE-LIKE DOMAIN-CONTAINING PROTEIN"/>
    <property type="match status" value="1"/>
</dbReference>
<keyword evidence="2" id="KW-0732">Signal</keyword>
<feature type="chain" id="PRO_5026913894" evidence="2">
    <location>
        <begin position="27"/>
        <end position="451"/>
    </location>
</feature>
<feature type="domain" description="Phytase-like" evidence="3">
    <location>
        <begin position="69"/>
        <end position="379"/>
    </location>
</feature>
<protein>
    <submittedName>
        <fullName evidence="4">Glycerophosphoryl diester phosphodiesterase</fullName>
        <ecNumber evidence="4">3.1.4.46</ecNumber>
    </submittedName>
</protein>
<evidence type="ECO:0000256" key="1">
    <source>
        <dbReference type="SAM" id="Phobius"/>
    </source>
</evidence>
<dbReference type="SUPFAM" id="SSF63829">
    <property type="entry name" value="Calcium-dependent phosphotriesterase"/>
    <property type="match status" value="1"/>
</dbReference>
<gene>
    <name evidence="4" type="ORF">AVDCRST_MAG18-2579</name>
</gene>
<dbReference type="EC" id="3.1.4.46" evidence="4"/>
<proteinExistence type="predicted"/>
<evidence type="ECO:0000259" key="3">
    <source>
        <dbReference type="Pfam" id="PF13449"/>
    </source>
</evidence>
<evidence type="ECO:0000256" key="2">
    <source>
        <dbReference type="SAM" id="SignalP"/>
    </source>
</evidence>
<dbReference type="Pfam" id="PF13449">
    <property type="entry name" value="Phytase-like"/>
    <property type="match status" value="1"/>
</dbReference>